<feature type="active site" description="5-glutamyl coenzyme A thioester intermediate" evidence="3">
    <location>
        <position position="251"/>
    </location>
</feature>
<dbReference type="Pfam" id="PF02550">
    <property type="entry name" value="AcetylCoA_hydro"/>
    <property type="match status" value="1"/>
</dbReference>
<evidence type="ECO:0000313" key="6">
    <source>
        <dbReference type="EMBL" id="CFX02235.1"/>
    </source>
</evidence>
<evidence type="ECO:0000313" key="7">
    <source>
        <dbReference type="Proteomes" id="UP000045545"/>
    </source>
</evidence>
<evidence type="ECO:0000256" key="1">
    <source>
        <dbReference type="ARBA" id="ARBA00009632"/>
    </source>
</evidence>
<dbReference type="Pfam" id="PF13336">
    <property type="entry name" value="AcetylCoA_hyd_C"/>
    <property type="match status" value="1"/>
</dbReference>
<comment type="function">
    <text evidence="3">Coenzyme A-transferase that converts butyrate to butyryl-CoA.</text>
</comment>
<evidence type="ECO:0000256" key="2">
    <source>
        <dbReference type="ARBA" id="ARBA00022679"/>
    </source>
</evidence>
<dbReference type="SUPFAM" id="SSF100950">
    <property type="entry name" value="NagB/RpiA/CoA transferase-like"/>
    <property type="match status" value="2"/>
</dbReference>
<keyword evidence="2 3" id="KW-0808">Transferase</keyword>
<comment type="subcellular location">
    <subcellularLocation>
        <location evidence="3">Cytoplasm</location>
    </subcellularLocation>
</comment>
<name>A0A0E4GC20_9FIRM</name>
<dbReference type="GO" id="GO:0008775">
    <property type="term" value="F:acetate CoA-transferase activity"/>
    <property type="evidence" value="ECO:0007669"/>
    <property type="project" value="InterPro"/>
</dbReference>
<dbReference type="GO" id="GO:0005737">
    <property type="term" value="C:cytoplasm"/>
    <property type="evidence" value="ECO:0007669"/>
    <property type="project" value="UniProtKB-SubCell"/>
</dbReference>
<keyword evidence="7" id="KW-1185">Reference proteome</keyword>
<dbReference type="Proteomes" id="UP000045545">
    <property type="component" value="Unassembled WGS sequence"/>
</dbReference>
<dbReference type="GO" id="GO:0006083">
    <property type="term" value="P:acetate metabolic process"/>
    <property type="evidence" value="ECO:0007669"/>
    <property type="project" value="InterPro"/>
</dbReference>
<gene>
    <name evidence="6" type="ORF">233</name>
</gene>
<dbReference type="GO" id="GO:0006084">
    <property type="term" value="P:acetyl-CoA metabolic process"/>
    <property type="evidence" value="ECO:0007669"/>
    <property type="project" value="UniProtKB-UniRule"/>
</dbReference>
<dbReference type="HAMAP" id="MF_03228">
    <property type="entry name" value="But_CoA_trans"/>
    <property type="match status" value="1"/>
</dbReference>
<dbReference type="InterPro" id="IPR026888">
    <property type="entry name" value="AcetylCoA_hyd_C"/>
</dbReference>
<dbReference type="STRING" id="690567.233"/>
<keyword evidence="3" id="KW-0276">Fatty acid metabolism</keyword>
<feature type="domain" description="Acetyl-CoA hydrolase/transferase C-terminal" evidence="5">
    <location>
        <begin position="285"/>
        <end position="441"/>
    </location>
</feature>
<accession>A0A0E4GC20</accession>
<dbReference type="UniPathway" id="UPA00863"/>
<feature type="binding site" evidence="3">
    <location>
        <begin position="226"/>
        <end position="230"/>
    </location>
    <ligand>
        <name>CoA</name>
        <dbReference type="ChEBI" id="CHEBI:57287"/>
    </ligand>
</feature>
<comment type="catalytic activity">
    <reaction evidence="3">
        <text>butanoate + acetyl-CoA = butanoyl-CoA + acetate</text>
        <dbReference type="Rhea" id="RHEA:30071"/>
        <dbReference type="ChEBI" id="CHEBI:17968"/>
        <dbReference type="ChEBI" id="CHEBI:30089"/>
        <dbReference type="ChEBI" id="CHEBI:57288"/>
        <dbReference type="ChEBI" id="CHEBI:57371"/>
    </reaction>
</comment>
<dbReference type="Gene3D" id="3.40.1080.20">
    <property type="entry name" value="Acetyl-CoA hydrolase/transferase C-terminal domain"/>
    <property type="match status" value="1"/>
</dbReference>
<dbReference type="Gene3D" id="3.30.750.70">
    <property type="entry name" value="4-hydroxybutyrate coenzyme like domains"/>
    <property type="match status" value="1"/>
</dbReference>
<protein>
    <recommendedName>
        <fullName evidence="3">Probable butyrate:acetyl-CoA coenzyme A-transferase</fullName>
        <shortName evidence="3">Butyrate CoA-transferase</shortName>
        <ecNumber evidence="3">2.8.3.-</ecNumber>
    </recommendedName>
</protein>
<dbReference type="InterPro" id="IPR038460">
    <property type="entry name" value="AcetylCoA_hyd_C_sf"/>
</dbReference>
<comment type="similarity">
    <text evidence="1 3">Belongs to the acetyl-CoA hydrolase/transferase family.</text>
</comment>
<evidence type="ECO:0000259" key="5">
    <source>
        <dbReference type="Pfam" id="PF13336"/>
    </source>
</evidence>
<dbReference type="OrthoDB" id="2078541at2"/>
<dbReference type="InterPro" id="IPR037171">
    <property type="entry name" value="NagB/RpiA_transferase-like"/>
</dbReference>
<organism evidence="6 7">
    <name type="scientific">Syntrophomonas zehnderi OL-4</name>
    <dbReference type="NCBI Taxonomy" id="690567"/>
    <lineage>
        <taxon>Bacteria</taxon>
        <taxon>Bacillati</taxon>
        <taxon>Bacillota</taxon>
        <taxon>Clostridia</taxon>
        <taxon>Eubacteriales</taxon>
        <taxon>Syntrophomonadaceae</taxon>
        <taxon>Syntrophomonas</taxon>
    </lineage>
</organism>
<feature type="binding site" evidence="3">
    <location>
        <position position="349"/>
    </location>
    <ligand>
        <name>CoA</name>
        <dbReference type="ChEBI" id="CHEBI:57287"/>
    </ligand>
</feature>
<dbReference type="Gene3D" id="3.40.1080.10">
    <property type="entry name" value="Glutaconate Coenzyme A-transferase"/>
    <property type="match status" value="1"/>
</dbReference>
<dbReference type="InterPro" id="IPR023990">
    <property type="entry name" value="Butryl-CoA_acetate_CoA_Tfrase"/>
</dbReference>
<dbReference type="PANTHER" id="PTHR21432:SF20">
    <property type="entry name" value="ACETYL-COA HYDROLASE"/>
    <property type="match status" value="1"/>
</dbReference>
<dbReference type="GO" id="GO:0019605">
    <property type="term" value="P:butyrate metabolic process"/>
    <property type="evidence" value="ECO:0007669"/>
    <property type="project" value="UniProtKB-UniRule"/>
</dbReference>
<keyword evidence="6" id="KW-0378">Hydrolase</keyword>
<evidence type="ECO:0000256" key="3">
    <source>
        <dbReference type="HAMAP-Rule" id="MF_03228"/>
    </source>
</evidence>
<sequence length="455" mass="50326">MSTYMDEYKSKLITADQAAKLVQSNAIIDYGMFATKPVDFDLALSKRAGDGLENVSIRGTGTVLPVPEVIKNDPQQLTFQYFCWYFTAIDRKAGDFGLCCHNPFNYHEATILAYNPDFSNLWPDFWCCQATPMDNSGCFNFGLGNSHNRGLALNSKIAIIEVNENMPRCLGGNDEYVHISEIDYIIEGSNTPVFCTPPSGAPTAAEKKIAEQIVAEIVDGACIQLGIGALPNLIGNMIAESDLKDLGVQSEMFCDAYVNMYETGKITNRKKAIDINKSTYSFSLGTQATYDFLDNNPRCASCTVNYTNDPSRIALSDNFVSINNILEIDLLSQVCSESSGLRQISGTGGQLDFVVGAFHSRNGKSFLAFSSTYKDKEGNLHSRIRPYLTPGATVTVPRTQVQYLVTEYGMTNMKALSIWGRAEALINIAHPDFRDELVKSAQEMKIWSRTNRIPF</sequence>
<reference evidence="6 7" key="1">
    <citation type="submission" date="2015-03" db="EMBL/GenBank/DDBJ databases">
        <authorList>
            <person name="Murphy D."/>
        </authorList>
    </citation>
    <scope>NUCLEOTIDE SEQUENCE [LARGE SCALE GENOMIC DNA]</scope>
    <source>
        <strain evidence="6 7">OL-4</strain>
    </source>
</reference>
<dbReference type="EMBL" id="CGIH01000004">
    <property type="protein sequence ID" value="CFX02235.1"/>
    <property type="molecule type" value="Genomic_DNA"/>
</dbReference>
<dbReference type="EC" id="2.8.3.-" evidence="3"/>
<keyword evidence="3" id="KW-0963">Cytoplasm</keyword>
<dbReference type="GO" id="GO:0016787">
    <property type="term" value="F:hydrolase activity"/>
    <property type="evidence" value="ECO:0007669"/>
    <property type="project" value="UniProtKB-KW"/>
</dbReference>
<dbReference type="RefSeq" id="WP_046494860.1">
    <property type="nucleotide sequence ID" value="NZ_CGIH01000004.1"/>
</dbReference>
<feature type="binding site" evidence="3">
    <location>
        <position position="326"/>
    </location>
    <ligand>
        <name>CoA</name>
        <dbReference type="ChEBI" id="CHEBI:57287"/>
    </ligand>
</feature>
<comment type="pathway">
    <text evidence="3">Lipid metabolism; butanoate metabolism.</text>
</comment>
<evidence type="ECO:0000259" key="4">
    <source>
        <dbReference type="Pfam" id="PF02550"/>
    </source>
</evidence>
<feature type="domain" description="Acetyl-CoA hydrolase/transferase N-terminal" evidence="4">
    <location>
        <begin position="5"/>
        <end position="193"/>
    </location>
</feature>
<dbReference type="InterPro" id="IPR003702">
    <property type="entry name" value="ActCoA_hydro_N"/>
</dbReference>
<dbReference type="PANTHER" id="PTHR21432">
    <property type="entry name" value="ACETYL-COA HYDROLASE-RELATED"/>
    <property type="match status" value="1"/>
</dbReference>
<dbReference type="InterPro" id="IPR046433">
    <property type="entry name" value="ActCoA_hydro"/>
</dbReference>
<keyword evidence="3" id="KW-0443">Lipid metabolism</keyword>
<dbReference type="AlphaFoldDB" id="A0A0E4GC20"/>
<proteinExistence type="inferred from homology"/>